<dbReference type="RefSeq" id="WP_108385251.1">
    <property type="nucleotide sequence ID" value="NZ_QBUD01000002.1"/>
</dbReference>
<evidence type="ECO:0000313" key="2">
    <source>
        <dbReference type="Proteomes" id="UP000244523"/>
    </source>
</evidence>
<gene>
    <name evidence="1" type="ORF">C8N45_10281</name>
</gene>
<dbReference type="Proteomes" id="UP000244523">
    <property type="component" value="Unassembled WGS sequence"/>
</dbReference>
<dbReference type="InterPro" id="IPR010836">
    <property type="entry name" value="SapC"/>
</dbReference>
<dbReference type="EMBL" id="QBUD01000002">
    <property type="protein sequence ID" value="PUB17071.1"/>
    <property type="molecule type" value="Genomic_DNA"/>
</dbReference>
<dbReference type="Pfam" id="PF07277">
    <property type="entry name" value="SapC"/>
    <property type="match status" value="1"/>
</dbReference>
<keyword evidence="2" id="KW-1185">Reference proteome</keyword>
<proteinExistence type="predicted"/>
<evidence type="ECO:0000313" key="1">
    <source>
        <dbReference type="EMBL" id="PUB17071.1"/>
    </source>
</evidence>
<organism evidence="1 2">
    <name type="scientific">Yoonia sediminilitoris</name>
    <dbReference type="NCBI Taxonomy" id="1286148"/>
    <lineage>
        <taxon>Bacteria</taxon>
        <taxon>Pseudomonadati</taxon>
        <taxon>Pseudomonadota</taxon>
        <taxon>Alphaproteobacteria</taxon>
        <taxon>Rhodobacterales</taxon>
        <taxon>Paracoccaceae</taxon>
        <taxon>Yoonia</taxon>
    </lineage>
</organism>
<comment type="caution">
    <text evidence="1">The sequence shown here is derived from an EMBL/GenBank/DDBJ whole genome shotgun (WGS) entry which is preliminary data.</text>
</comment>
<protein>
    <submittedName>
        <fullName evidence="1">SapC protein</fullName>
    </submittedName>
</protein>
<dbReference type="AlphaFoldDB" id="A0A2T6KLJ9"/>
<reference evidence="1 2" key="1">
    <citation type="submission" date="2018-04" db="EMBL/GenBank/DDBJ databases">
        <title>Genomic Encyclopedia of Archaeal and Bacterial Type Strains, Phase II (KMG-II): from individual species to whole genera.</title>
        <authorList>
            <person name="Goeker M."/>
        </authorList>
    </citation>
    <scope>NUCLEOTIDE SEQUENCE [LARGE SCALE GENOMIC DNA]</scope>
    <source>
        <strain evidence="1 2">DSM 29955</strain>
    </source>
</reference>
<dbReference type="OrthoDB" id="9806524at2"/>
<name>A0A2T6KLJ9_9RHOB</name>
<accession>A0A2T6KLJ9</accession>
<sequence length="246" mass="27619">MAKQLMIYERAVPISIEAHKDWSVKSDNTYGFARDVNSVPVLAAEFAPAAMEYTIIFAGDGDVVFPSVILGMKEGQNAHVKSDNTWDGRYVPAFFRRYPFVFAASDDQSTFTLCIDEEYEGLNKKGQGERLFDADGNRTQYLENVLAFSTEYQGQFTRTQAFAKRLLDLDLLEPAQAQFNLAGGERTQLSGFKTINRDKLRNLPAETLAEMAKTDELELCYLHLQSLNNLTPMTQRLAARSESDAA</sequence>